<dbReference type="Pfam" id="PF00098">
    <property type="entry name" value="zf-CCHC"/>
    <property type="match status" value="1"/>
</dbReference>
<sequence length="68" mass="7505">MSALPQGVNAQFQPQPPVDKTEASISVVPLDVPGQQPRNQVQDEEPESKKVIVCYNCKEPGHYSRDCP</sequence>
<evidence type="ECO:0000259" key="3">
    <source>
        <dbReference type="PROSITE" id="PS50158"/>
    </source>
</evidence>
<dbReference type="EMBL" id="AP005104">
    <property type="protein sequence ID" value="BAC83734.1"/>
    <property type="molecule type" value="Genomic_DNA"/>
</dbReference>
<evidence type="ECO:0000256" key="1">
    <source>
        <dbReference type="PROSITE-ProRule" id="PRU00047"/>
    </source>
</evidence>
<dbReference type="PROSITE" id="PS50158">
    <property type="entry name" value="ZF_CCHC"/>
    <property type="match status" value="1"/>
</dbReference>
<proteinExistence type="predicted"/>
<name>Q6Z5Q7_ORYSJ</name>
<reference evidence="5" key="2">
    <citation type="journal article" date="2008" name="Nucleic Acids Res.">
        <title>The rice annotation project database (RAP-DB): 2008 update.</title>
        <authorList>
            <consortium name="The rice annotation project (RAP)"/>
        </authorList>
    </citation>
    <scope>GENOME REANNOTATION</scope>
    <source>
        <strain evidence="5">cv. Nipponbare</strain>
    </source>
</reference>
<accession>Q6Z5Q7</accession>
<feature type="region of interest" description="Disordered" evidence="2">
    <location>
        <begin position="1"/>
        <end position="25"/>
    </location>
</feature>
<dbReference type="GO" id="GO:0008270">
    <property type="term" value="F:zinc ion binding"/>
    <property type="evidence" value="ECO:0007669"/>
    <property type="project" value="UniProtKB-KW"/>
</dbReference>
<keyword evidence="1" id="KW-0862">Zinc</keyword>
<evidence type="ECO:0000313" key="5">
    <source>
        <dbReference type="Proteomes" id="UP000000763"/>
    </source>
</evidence>
<dbReference type="InterPro" id="IPR036875">
    <property type="entry name" value="Znf_CCHC_sf"/>
</dbReference>
<reference evidence="5" key="1">
    <citation type="journal article" date="2005" name="Nature">
        <title>The map-based sequence of the rice genome.</title>
        <authorList>
            <consortium name="International rice genome sequencing project (IRGSP)"/>
            <person name="Matsumoto T."/>
            <person name="Wu J."/>
            <person name="Kanamori H."/>
            <person name="Katayose Y."/>
            <person name="Fujisawa M."/>
            <person name="Namiki N."/>
            <person name="Mizuno H."/>
            <person name="Yamamoto K."/>
            <person name="Antonio B.A."/>
            <person name="Baba T."/>
            <person name="Sakata K."/>
            <person name="Nagamura Y."/>
            <person name="Aoki H."/>
            <person name="Arikawa K."/>
            <person name="Arita K."/>
            <person name="Bito T."/>
            <person name="Chiden Y."/>
            <person name="Fujitsuka N."/>
            <person name="Fukunaka R."/>
            <person name="Hamada M."/>
            <person name="Harada C."/>
            <person name="Hayashi A."/>
            <person name="Hijishita S."/>
            <person name="Honda M."/>
            <person name="Hosokawa S."/>
            <person name="Ichikawa Y."/>
            <person name="Idonuma A."/>
            <person name="Iijima M."/>
            <person name="Ikeda M."/>
            <person name="Ikeno M."/>
            <person name="Ito K."/>
            <person name="Ito S."/>
            <person name="Ito T."/>
            <person name="Ito Y."/>
            <person name="Ito Y."/>
            <person name="Iwabuchi A."/>
            <person name="Kamiya K."/>
            <person name="Karasawa W."/>
            <person name="Kurita K."/>
            <person name="Katagiri S."/>
            <person name="Kikuta A."/>
            <person name="Kobayashi H."/>
            <person name="Kobayashi N."/>
            <person name="Machita K."/>
            <person name="Maehara T."/>
            <person name="Masukawa M."/>
            <person name="Mizubayashi T."/>
            <person name="Mukai Y."/>
            <person name="Nagasaki H."/>
            <person name="Nagata Y."/>
            <person name="Naito S."/>
            <person name="Nakashima M."/>
            <person name="Nakama Y."/>
            <person name="Nakamichi Y."/>
            <person name="Nakamura M."/>
            <person name="Meguro A."/>
            <person name="Negishi M."/>
            <person name="Ohta I."/>
            <person name="Ohta T."/>
            <person name="Okamoto M."/>
            <person name="Ono N."/>
            <person name="Saji S."/>
            <person name="Sakaguchi M."/>
            <person name="Sakai K."/>
            <person name="Shibata M."/>
            <person name="Shimokawa T."/>
            <person name="Song J."/>
            <person name="Takazaki Y."/>
            <person name="Terasawa K."/>
            <person name="Tsugane M."/>
            <person name="Tsuji K."/>
            <person name="Ueda S."/>
            <person name="Waki K."/>
            <person name="Yamagata H."/>
            <person name="Yamamoto M."/>
            <person name="Yamamoto S."/>
            <person name="Yamane H."/>
            <person name="Yoshiki S."/>
            <person name="Yoshihara R."/>
            <person name="Yukawa K."/>
            <person name="Zhong H."/>
            <person name="Yano M."/>
            <person name="Yuan Q."/>
            <person name="Ouyang S."/>
            <person name="Liu J."/>
            <person name="Jones K.M."/>
            <person name="Gansberger K."/>
            <person name="Moffat K."/>
            <person name="Hill J."/>
            <person name="Bera J."/>
            <person name="Fadrosh D."/>
            <person name="Jin S."/>
            <person name="Johri S."/>
            <person name="Kim M."/>
            <person name="Overton L."/>
            <person name="Reardon M."/>
            <person name="Tsitrin T."/>
            <person name="Vuong H."/>
            <person name="Weaver B."/>
            <person name="Ciecko A."/>
            <person name="Tallon L."/>
            <person name="Jackson J."/>
            <person name="Pai G."/>
            <person name="Aken S.V."/>
            <person name="Utterback T."/>
            <person name="Reidmuller S."/>
            <person name="Feldblyum T."/>
            <person name="Hsiao J."/>
            <person name="Zismann V."/>
            <person name="Iobst S."/>
            <person name="de Vazeille A.R."/>
            <person name="Buell C.R."/>
            <person name="Ying K."/>
            <person name="Li Y."/>
            <person name="Lu T."/>
            <person name="Huang Y."/>
            <person name="Zhao Q."/>
            <person name="Feng Q."/>
            <person name="Zhang L."/>
            <person name="Zhu J."/>
            <person name="Weng Q."/>
            <person name="Mu J."/>
            <person name="Lu Y."/>
            <person name="Fan D."/>
            <person name="Liu Y."/>
            <person name="Guan J."/>
            <person name="Zhang Y."/>
            <person name="Yu S."/>
            <person name="Liu X."/>
            <person name="Zhang Y."/>
            <person name="Hong G."/>
            <person name="Han B."/>
            <person name="Choisne N."/>
            <person name="Demange N."/>
            <person name="Orjeda G."/>
            <person name="Samain S."/>
            <person name="Cattolico L."/>
            <person name="Pelletier E."/>
            <person name="Couloux A."/>
            <person name="Segurens B."/>
            <person name="Wincker P."/>
            <person name="D'Hont A."/>
            <person name="Scarpelli C."/>
            <person name="Weissenbach J."/>
            <person name="Salanoubat M."/>
            <person name="Quetier F."/>
            <person name="Yu Y."/>
            <person name="Kim H.R."/>
            <person name="Rambo T."/>
            <person name="Currie J."/>
            <person name="Collura K."/>
            <person name="Luo M."/>
            <person name="Yang T."/>
            <person name="Ammiraju J.S.S."/>
            <person name="Engler F."/>
            <person name="Soderlund C."/>
            <person name="Wing R.A."/>
            <person name="Palmer L.E."/>
            <person name="de la Bastide M."/>
            <person name="Spiegel L."/>
            <person name="Nascimento L."/>
            <person name="Zutavern T."/>
            <person name="O'Shaughnessy A."/>
            <person name="Dike S."/>
            <person name="Dedhia N."/>
            <person name="Preston R."/>
            <person name="Balija V."/>
            <person name="McCombie W.R."/>
            <person name="Chow T."/>
            <person name="Chen H."/>
            <person name="Chung M."/>
            <person name="Chen C."/>
            <person name="Shaw J."/>
            <person name="Wu H."/>
            <person name="Hsiao K."/>
            <person name="Chao Y."/>
            <person name="Chu M."/>
            <person name="Cheng C."/>
            <person name="Hour A."/>
            <person name="Lee P."/>
            <person name="Lin S."/>
            <person name="Lin Y."/>
            <person name="Liou J."/>
            <person name="Liu S."/>
            <person name="Hsing Y."/>
            <person name="Raghuvanshi S."/>
            <person name="Mohanty A."/>
            <person name="Bharti A.K."/>
            <person name="Gaur A."/>
            <person name="Gupta V."/>
            <person name="Kumar D."/>
            <person name="Ravi V."/>
            <person name="Vij S."/>
            <person name="Kapur A."/>
            <person name="Khurana P."/>
            <person name="Khurana P."/>
            <person name="Khurana J.P."/>
            <person name="Tyagi A.K."/>
            <person name="Gaikwad K."/>
            <person name="Singh A."/>
            <person name="Dalal V."/>
            <person name="Srivastava S."/>
            <person name="Dixit A."/>
            <person name="Pal A.K."/>
            <person name="Ghazi I.A."/>
            <person name="Yadav M."/>
            <person name="Pandit A."/>
            <person name="Bhargava A."/>
            <person name="Sureshbabu K."/>
            <person name="Batra K."/>
            <person name="Sharma T.R."/>
            <person name="Mohapatra T."/>
            <person name="Singh N.K."/>
            <person name="Messing J."/>
            <person name="Nelson A.B."/>
            <person name="Fuks G."/>
            <person name="Kavchok S."/>
            <person name="Keizer G."/>
            <person name="Linton E."/>
            <person name="Llaca V."/>
            <person name="Song R."/>
            <person name="Tanyolac B."/>
            <person name="Young S."/>
            <person name="Ho-Il K."/>
            <person name="Hahn J.H."/>
            <person name="Sangsakoo G."/>
            <person name="Vanavichit A."/>
            <person name="de Mattos Luiz.A.T."/>
            <person name="Zimmer P.D."/>
            <person name="Malone G."/>
            <person name="Dellagostin O."/>
            <person name="de Oliveira A.C."/>
            <person name="Bevan M."/>
            <person name="Bancroft I."/>
            <person name="Minx P."/>
            <person name="Cordum H."/>
            <person name="Wilson R."/>
            <person name="Cheng Z."/>
            <person name="Jin W."/>
            <person name="Jiang J."/>
            <person name="Leong S.A."/>
            <person name="Iwama H."/>
            <person name="Gojobori T."/>
            <person name="Itoh T."/>
            <person name="Niimura Y."/>
            <person name="Fujii Y."/>
            <person name="Habara T."/>
            <person name="Sakai H."/>
            <person name="Sato Y."/>
            <person name="Wilson G."/>
            <person name="Kumar K."/>
            <person name="McCouch S."/>
            <person name="Juretic N."/>
            <person name="Hoen D."/>
            <person name="Wright S."/>
            <person name="Bruskiewich R."/>
            <person name="Bureau T."/>
            <person name="Miyao A."/>
            <person name="Hirochika H."/>
            <person name="Nishikawa T."/>
            <person name="Kadowaki K."/>
            <person name="Sugiura M."/>
            <person name="Burr B."/>
            <person name="Sasaki T."/>
        </authorList>
    </citation>
    <scope>NUCLEOTIDE SEQUENCE [LARGE SCALE GENOMIC DNA]</scope>
    <source>
        <strain evidence="5">cv. Nipponbare</strain>
    </source>
</reference>
<dbReference type="Proteomes" id="UP000000763">
    <property type="component" value="Chromosome 7"/>
</dbReference>
<feature type="domain" description="CCHC-type" evidence="3">
    <location>
        <begin position="54"/>
        <end position="68"/>
    </location>
</feature>
<dbReference type="InterPro" id="IPR001878">
    <property type="entry name" value="Znf_CCHC"/>
</dbReference>
<dbReference type="SUPFAM" id="SSF57756">
    <property type="entry name" value="Retrovirus zinc finger-like domains"/>
    <property type="match status" value="1"/>
</dbReference>
<evidence type="ECO:0000256" key="2">
    <source>
        <dbReference type="SAM" id="MobiDB-lite"/>
    </source>
</evidence>
<dbReference type="GO" id="GO:0003676">
    <property type="term" value="F:nucleic acid binding"/>
    <property type="evidence" value="ECO:0007669"/>
    <property type="project" value="InterPro"/>
</dbReference>
<gene>
    <name evidence="4" type="primary">OSJNBa0042E08.20</name>
</gene>
<keyword evidence="1" id="KW-0863">Zinc-finger</keyword>
<organism evidence="4 5">
    <name type="scientific">Oryza sativa subsp. japonica</name>
    <name type="common">Rice</name>
    <dbReference type="NCBI Taxonomy" id="39947"/>
    <lineage>
        <taxon>Eukaryota</taxon>
        <taxon>Viridiplantae</taxon>
        <taxon>Streptophyta</taxon>
        <taxon>Embryophyta</taxon>
        <taxon>Tracheophyta</taxon>
        <taxon>Spermatophyta</taxon>
        <taxon>Magnoliopsida</taxon>
        <taxon>Liliopsida</taxon>
        <taxon>Poales</taxon>
        <taxon>Poaceae</taxon>
        <taxon>BOP clade</taxon>
        <taxon>Oryzoideae</taxon>
        <taxon>Oryzeae</taxon>
        <taxon>Oryzinae</taxon>
        <taxon>Oryza</taxon>
        <taxon>Oryza sativa</taxon>
    </lineage>
</organism>
<keyword evidence="1" id="KW-0479">Metal-binding</keyword>
<evidence type="ECO:0000313" key="4">
    <source>
        <dbReference type="EMBL" id="BAC83734.1"/>
    </source>
</evidence>
<dbReference type="AlphaFoldDB" id="Q6Z5Q7"/>
<dbReference type="SMART" id="SM00343">
    <property type="entry name" value="ZnF_C2HC"/>
    <property type="match status" value="1"/>
</dbReference>
<protein>
    <recommendedName>
        <fullName evidence="3">CCHC-type domain-containing protein</fullName>
    </recommendedName>
</protein>
<dbReference type="Gene3D" id="4.10.60.10">
    <property type="entry name" value="Zinc finger, CCHC-type"/>
    <property type="match status" value="1"/>
</dbReference>